<comment type="subcellular location">
    <subcellularLocation>
        <location evidence="1 9">Cell membrane</location>
        <topology evidence="1 9">Multi-pass membrane protein</topology>
    </subcellularLocation>
</comment>
<dbReference type="PANTHER" id="PTHR30425">
    <property type="entry name" value="PHOSPHATE TRANSPORT SYSTEM PERMEASE PROTEIN PST"/>
    <property type="match status" value="1"/>
</dbReference>
<evidence type="ECO:0000256" key="9">
    <source>
        <dbReference type="RuleBase" id="RU363032"/>
    </source>
</evidence>
<feature type="transmembrane region" description="Helical" evidence="9">
    <location>
        <begin position="64"/>
        <end position="89"/>
    </location>
</feature>
<feature type="region of interest" description="Disordered" evidence="11">
    <location>
        <begin position="1"/>
        <end position="20"/>
    </location>
</feature>
<feature type="transmembrane region" description="Helical" evidence="9">
    <location>
        <begin position="278"/>
        <end position="296"/>
    </location>
</feature>
<dbReference type="InterPro" id="IPR000515">
    <property type="entry name" value="MetI-like"/>
</dbReference>
<evidence type="ECO:0000256" key="4">
    <source>
        <dbReference type="ARBA" id="ARBA00022475"/>
    </source>
</evidence>
<protein>
    <recommendedName>
        <fullName evidence="10">Phosphate transport system permease protein</fullName>
    </recommendedName>
</protein>
<evidence type="ECO:0000256" key="5">
    <source>
        <dbReference type="ARBA" id="ARBA00022592"/>
    </source>
</evidence>
<keyword evidence="3 9" id="KW-0813">Transport</keyword>
<dbReference type="InterPro" id="IPR035906">
    <property type="entry name" value="MetI-like_sf"/>
</dbReference>
<proteinExistence type="inferred from homology"/>
<dbReference type="CDD" id="cd06261">
    <property type="entry name" value="TM_PBP2"/>
    <property type="match status" value="1"/>
</dbReference>
<evidence type="ECO:0000256" key="10">
    <source>
        <dbReference type="RuleBase" id="RU363054"/>
    </source>
</evidence>
<feature type="region of interest" description="Disordered" evidence="11">
    <location>
        <begin position="29"/>
        <end position="55"/>
    </location>
</feature>
<keyword evidence="8 9" id="KW-0472">Membrane</keyword>
<dbReference type="NCBIfam" id="TIGR02138">
    <property type="entry name" value="phosphate_pstC"/>
    <property type="match status" value="1"/>
</dbReference>
<evidence type="ECO:0000256" key="7">
    <source>
        <dbReference type="ARBA" id="ARBA00022989"/>
    </source>
</evidence>
<feature type="transmembrane region" description="Helical" evidence="9">
    <location>
        <begin position="328"/>
        <end position="349"/>
    </location>
</feature>
<dbReference type="InterPro" id="IPR051124">
    <property type="entry name" value="Phosphate_Transport_Permease"/>
</dbReference>
<keyword evidence="5 10" id="KW-0592">Phosphate transport</keyword>
<evidence type="ECO:0000256" key="2">
    <source>
        <dbReference type="ARBA" id="ARBA00007069"/>
    </source>
</evidence>
<evidence type="ECO:0000256" key="6">
    <source>
        <dbReference type="ARBA" id="ARBA00022692"/>
    </source>
</evidence>
<dbReference type="Proteomes" id="UP000184363">
    <property type="component" value="Unassembled WGS sequence"/>
</dbReference>
<dbReference type="Pfam" id="PF00528">
    <property type="entry name" value="BPD_transp_1"/>
    <property type="match status" value="1"/>
</dbReference>
<dbReference type="GO" id="GO:0005886">
    <property type="term" value="C:plasma membrane"/>
    <property type="evidence" value="ECO:0007669"/>
    <property type="project" value="UniProtKB-SubCell"/>
</dbReference>
<evidence type="ECO:0000256" key="11">
    <source>
        <dbReference type="SAM" id="MobiDB-lite"/>
    </source>
</evidence>
<keyword evidence="6 9" id="KW-0812">Transmembrane</keyword>
<accession>A0A1M6SAI3</accession>
<evidence type="ECO:0000313" key="13">
    <source>
        <dbReference type="EMBL" id="SHK41783.1"/>
    </source>
</evidence>
<feature type="transmembrane region" description="Helical" evidence="9">
    <location>
        <begin position="158"/>
        <end position="185"/>
    </location>
</feature>
<reference evidence="13 14" key="1">
    <citation type="submission" date="2016-11" db="EMBL/GenBank/DDBJ databases">
        <authorList>
            <person name="Jaros S."/>
            <person name="Januszkiewicz K."/>
            <person name="Wedrychowicz H."/>
        </authorList>
    </citation>
    <scope>NUCLEOTIDE SEQUENCE [LARGE SCALE GENOMIC DNA]</scope>
    <source>
        <strain evidence="13 14">DSM 43832</strain>
    </source>
</reference>
<evidence type="ECO:0000313" key="14">
    <source>
        <dbReference type="Proteomes" id="UP000184363"/>
    </source>
</evidence>
<keyword evidence="14" id="KW-1185">Reference proteome</keyword>
<dbReference type="AlphaFoldDB" id="A0A1M6SAI3"/>
<dbReference type="OrthoDB" id="9785113at2"/>
<evidence type="ECO:0000259" key="12">
    <source>
        <dbReference type="PROSITE" id="PS50928"/>
    </source>
</evidence>
<feature type="compositionally biased region" description="Pro residues" evidence="11">
    <location>
        <begin position="38"/>
        <end position="48"/>
    </location>
</feature>
<sequence length="360" mass="37270">MTDLPVTGGPAGAGDTGVVRGLPVTATIPEGHVRMPDTGPPPAPPPDEPAGATSSRRGDRLFRWLVTGSGAFVVALIGAIGLFLLVQAIPSVLVDQDNFLLSRNFDTEDPANLRFGILDLLLVTVEVSVFALVLAMPVGLGIALFLTQYAPPRLARPFGYLIDVLAAVPSIIFGLWGILVLAPVLEPVAGWLQAHLGGFFLFAPGNSGIAGATVFTAGIVLAVMILPIITSITREVFERTPRTHVEAALALGATRWEVIRIAVLPFGRSGYISASMLGLGRALGETIALTIILAGVQTPFSGSLFDGGATFASKIALSFAELNNDLSAGAYIAAGLVLFVLTFAVNALARAVIARSGAVA</sequence>
<evidence type="ECO:0000256" key="1">
    <source>
        <dbReference type="ARBA" id="ARBA00004651"/>
    </source>
</evidence>
<name>A0A1M6SAI3_PSETH</name>
<feature type="transmembrane region" description="Helical" evidence="9">
    <location>
        <begin position="120"/>
        <end position="146"/>
    </location>
</feature>
<dbReference type="STRING" id="1848.SAMN05443637_10633"/>
<dbReference type="GO" id="GO:0005315">
    <property type="term" value="F:phosphate transmembrane transporter activity"/>
    <property type="evidence" value="ECO:0007669"/>
    <property type="project" value="InterPro"/>
</dbReference>
<evidence type="ECO:0000256" key="8">
    <source>
        <dbReference type="ARBA" id="ARBA00023136"/>
    </source>
</evidence>
<dbReference type="Gene3D" id="1.10.3720.10">
    <property type="entry name" value="MetI-like"/>
    <property type="match status" value="1"/>
</dbReference>
<feature type="transmembrane region" description="Helical" evidence="9">
    <location>
        <begin position="205"/>
        <end position="229"/>
    </location>
</feature>
<feature type="domain" description="ABC transmembrane type-1" evidence="12">
    <location>
        <begin position="121"/>
        <end position="349"/>
    </location>
</feature>
<keyword evidence="7 9" id="KW-1133">Transmembrane helix</keyword>
<organism evidence="13 14">
    <name type="scientific">Pseudonocardia thermophila</name>
    <dbReference type="NCBI Taxonomy" id="1848"/>
    <lineage>
        <taxon>Bacteria</taxon>
        <taxon>Bacillati</taxon>
        <taxon>Actinomycetota</taxon>
        <taxon>Actinomycetes</taxon>
        <taxon>Pseudonocardiales</taxon>
        <taxon>Pseudonocardiaceae</taxon>
        <taxon>Pseudonocardia</taxon>
    </lineage>
</organism>
<comment type="function">
    <text evidence="10">Part of the binding-protein-dependent transport system for phosphate; probably responsible for the translocation of the substrate across the membrane.</text>
</comment>
<dbReference type="GO" id="GO:0006817">
    <property type="term" value="P:phosphate ion transport"/>
    <property type="evidence" value="ECO:0007669"/>
    <property type="project" value="UniProtKB-KW"/>
</dbReference>
<dbReference type="SUPFAM" id="SSF161098">
    <property type="entry name" value="MetI-like"/>
    <property type="match status" value="1"/>
</dbReference>
<gene>
    <name evidence="13" type="ORF">SAMN05443637_10633</name>
</gene>
<dbReference type="EMBL" id="FRAP01000006">
    <property type="protein sequence ID" value="SHK41783.1"/>
    <property type="molecule type" value="Genomic_DNA"/>
</dbReference>
<keyword evidence="4 10" id="KW-1003">Cell membrane</keyword>
<evidence type="ECO:0000256" key="3">
    <source>
        <dbReference type="ARBA" id="ARBA00022448"/>
    </source>
</evidence>
<dbReference type="InterPro" id="IPR011864">
    <property type="entry name" value="Phosphate_PstC"/>
</dbReference>
<comment type="similarity">
    <text evidence="2 10">Belongs to the binding-protein-dependent transport system permease family. CysTW subfamily.</text>
</comment>
<dbReference type="PROSITE" id="PS50928">
    <property type="entry name" value="ABC_TM1"/>
    <property type="match status" value="1"/>
</dbReference>
<dbReference type="PANTHER" id="PTHR30425:SF1">
    <property type="entry name" value="PHOSPHATE TRANSPORT SYSTEM PERMEASE PROTEIN PSTC"/>
    <property type="match status" value="1"/>
</dbReference>
<dbReference type="RefSeq" id="WP_073456647.1">
    <property type="nucleotide sequence ID" value="NZ_CALGVN010000039.1"/>
</dbReference>